<dbReference type="InterPro" id="IPR051827">
    <property type="entry name" value="Cas4_exonuclease"/>
</dbReference>
<evidence type="ECO:0000256" key="1">
    <source>
        <dbReference type="ARBA" id="ARBA00001966"/>
    </source>
</evidence>
<evidence type="ECO:0000259" key="14">
    <source>
        <dbReference type="Pfam" id="PF01930"/>
    </source>
</evidence>
<keyword evidence="9 13" id="KW-0408">Iron</keyword>
<keyword evidence="8 13" id="KW-0269">Exonuclease</keyword>
<comment type="function">
    <text evidence="13">CRISPR (clustered regularly interspaced short palindromic repeat) is an adaptive immune system that provides protection against mobile genetic elements (viruses, transposable elements and conjugative plasmids). CRISPR clusters contain sequences complementary to antecedent mobile elements and target invading nucleic acids. CRISPR clusters are transcribed and processed into CRISPR RNA (crRNA).</text>
</comment>
<organism evidence="15 16">
    <name type="scientific">Collinsella ihumii</name>
    <dbReference type="NCBI Taxonomy" id="1720204"/>
    <lineage>
        <taxon>Bacteria</taxon>
        <taxon>Bacillati</taxon>
        <taxon>Actinomycetota</taxon>
        <taxon>Coriobacteriia</taxon>
        <taxon>Coriobacteriales</taxon>
        <taxon>Coriobacteriaceae</taxon>
        <taxon>Collinsella</taxon>
    </lineage>
</organism>
<reference evidence="15" key="1">
    <citation type="submission" date="2023-06" db="EMBL/GenBank/DDBJ databases">
        <authorList>
            <person name="Zeman M."/>
            <person name="Kubasova T."/>
            <person name="Jahodarova E."/>
            <person name="Nykrynova M."/>
            <person name="Rychlik I."/>
        </authorList>
    </citation>
    <scope>NUCLEOTIDE SEQUENCE</scope>
    <source>
        <strain evidence="15">176_SSukc20</strain>
    </source>
</reference>
<dbReference type="PANTHER" id="PTHR36531:SF6">
    <property type="entry name" value="DNA REPLICATION ATP-DEPENDENT HELICASE_NUCLEASE DNA2"/>
    <property type="match status" value="1"/>
</dbReference>
<keyword evidence="7 13" id="KW-0378">Hydrolase</keyword>
<evidence type="ECO:0000256" key="8">
    <source>
        <dbReference type="ARBA" id="ARBA00022839"/>
    </source>
</evidence>
<keyword evidence="16" id="KW-1185">Reference proteome</keyword>
<comment type="cofactor">
    <cofactor evidence="13">
        <name>Mg(2+)</name>
        <dbReference type="ChEBI" id="CHEBI:18420"/>
    </cofactor>
    <cofactor evidence="13">
        <name>Mn(2+)</name>
        <dbReference type="ChEBI" id="CHEBI:29035"/>
    </cofactor>
    <text evidence="13">Mg(2+) or Mn(2+) required for ssDNA cleavage activity.</text>
</comment>
<evidence type="ECO:0000256" key="9">
    <source>
        <dbReference type="ARBA" id="ARBA00023004"/>
    </source>
</evidence>
<keyword evidence="10 13" id="KW-0411">Iron-sulfur</keyword>
<evidence type="ECO:0000256" key="5">
    <source>
        <dbReference type="ARBA" id="ARBA00022722"/>
    </source>
</evidence>
<evidence type="ECO:0000313" key="16">
    <source>
        <dbReference type="Proteomes" id="UP001168435"/>
    </source>
</evidence>
<evidence type="ECO:0000256" key="10">
    <source>
        <dbReference type="ARBA" id="ARBA00023014"/>
    </source>
</evidence>
<sequence>MYSEDELLPLSGLQHLSFCERQWALIHVESMWEESADTLRGRFFHERVDASGYSCRAGLRAERSVRLVSYVYGLYGVADIVEYDADSKLSIMPVEYKVGNPKIEDWDRLQVCAQALCLEEMEGVRIDVGALYYGETRRREVVEITEKLRGRVGRLARRMHELYALGLTPRAEARSRCRRCPCVKSACHQLVG</sequence>
<feature type="domain" description="DUF83" evidence="14">
    <location>
        <begin position="12"/>
        <end position="181"/>
    </location>
</feature>
<accession>A0ABT7XG68</accession>
<reference evidence="15" key="2">
    <citation type="submission" date="2024-05" db="EMBL/GenBank/DDBJ databases">
        <title>Identification and characterization of horizontal gene transfer across gut microbiota members of farm animals based on homology search.</title>
        <authorList>
            <person name="Schwarzerova J."/>
            <person name="Nykrynova M."/>
            <person name="Jureckova K."/>
            <person name="Cejkova D."/>
            <person name="Rychlik I."/>
        </authorList>
    </citation>
    <scope>NUCLEOTIDE SEQUENCE</scope>
    <source>
        <strain evidence="15">176_SSukc20</strain>
    </source>
</reference>
<dbReference type="Pfam" id="PF01930">
    <property type="entry name" value="Cas_Cas4"/>
    <property type="match status" value="1"/>
</dbReference>
<evidence type="ECO:0000256" key="6">
    <source>
        <dbReference type="ARBA" id="ARBA00022723"/>
    </source>
</evidence>
<dbReference type="PANTHER" id="PTHR36531">
    <property type="entry name" value="CRISPR-ASSOCIATED EXONUCLEASE CAS4"/>
    <property type="match status" value="1"/>
</dbReference>
<dbReference type="NCBIfam" id="TIGR00372">
    <property type="entry name" value="cas4"/>
    <property type="match status" value="1"/>
</dbReference>
<keyword evidence="6 13" id="KW-0479">Metal-binding</keyword>
<evidence type="ECO:0000256" key="3">
    <source>
        <dbReference type="ARBA" id="ARBA00012768"/>
    </source>
</evidence>
<evidence type="ECO:0000256" key="4">
    <source>
        <dbReference type="ARBA" id="ARBA00020049"/>
    </source>
</evidence>
<evidence type="ECO:0000256" key="12">
    <source>
        <dbReference type="ARBA" id="ARBA00023211"/>
    </source>
</evidence>
<gene>
    <name evidence="15" type="primary">cas4</name>
    <name evidence="15" type="ORF">QVN30_08805</name>
</gene>
<comment type="similarity">
    <text evidence="2 13">Belongs to the CRISPR-associated exonuclease Cas4 family.</text>
</comment>
<dbReference type="EMBL" id="JAUEIQ010000008">
    <property type="protein sequence ID" value="MDN0064404.1"/>
    <property type="molecule type" value="Genomic_DNA"/>
</dbReference>
<keyword evidence="12 13" id="KW-0464">Manganese</keyword>
<dbReference type="InterPro" id="IPR011604">
    <property type="entry name" value="PDDEXK-like_dom_sf"/>
</dbReference>
<evidence type="ECO:0000313" key="15">
    <source>
        <dbReference type="EMBL" id="MDN0064404.1"/>
    </source>
</evidence>
<comment type="cofactor">
    <cofactor evidence="13">
        <name>iron-sulfur cluster</name>
        <dbReference type="ChEBI" id="CHEBI:30408"/>
    </cofactor>
</comment>
<protein>
    <recommendedName>
        <fullName evidence="4 13">CRISPR-associated exonuclease Cas4</fullName>
        <ecNumber evidence="3 13">3.1.12.1</ecNumber>
    </recommendedName>
</protein>
<name>A0ABT7XG68_9ACTN</name>
<dbReference type="Proteomes" id="UP001168435">
    <property type="component" value="Unassembled WGS sequence"/>
</dbReference>
<dbReference type="Gene3D" id="3.90.320.10">
    <property type="match status" value="1"/>
</dbReference>
<keyword evidence="5 13" id="KW-0540">Nuclease</keyword>
<evidence type="ECO:0000256" key="7">
    <source>
        <dbReference type="ARBA" id="ARBA00022801"/>
    </source>
</evidence>
<evidence type="ECO:0000256" key="2">
    <source>
        <dbReference type="ARBA" id="ARBA00009189"/>
    </source>
</evidence>
<dbReference type="EC" id="3.1.12.1" evidence="3 13"/>
<evidence type="ECO:0000256" key="11">
    <source>
        <dbReference type="ARBA" id="ARBA00023118"/>
    </source>
</evidence>
<evidence type="ECO:0000256" key="13">
    <source>
        <dbReference type="RuleBase" id="RU365022"/>
    </source>
</evidence>
<dbReference type="RefSeq" id="WP_289836117.1">
    <property type="nucleotide sequence ID" value="NZ_JAUEIQ010000008.1"/>
</dbReference>
<comment type="cofactor">
    <cofactor evidence="1">
        <name>[4Fe-4S] cluster</name>
        <dbReference type="ChEBI" id="CHEBI:49883"/>
    </cofactor>
</comment>
<keyword evidence="11 13" id="KW-0051">Antiviral defense</keyword>
<dbReference type="InterPro" id="IPR013343">
    <property type="entry name" value="CRISPR-assoc_prot_Cas4"/>
</dbReference>
<dbReference type="InterPro" id="IPR022765">
    <property type="entry name" value="Dna2/Cas4_DUF83"/>
</dbReference>
<comment type="caution">
    <text evidence="15">The sequence shown here is derived from an EMBL/GenBank/DDBJ whole genome shotgun (WGS) entry which is preliminary data.</text>
</comment>
<proteinExistence type="inferred from homology"/>